<evidence type="ECO:0000313" key="3">
    <source>
        <dbReference type="Proteomes" id="UP001054945"/>
    </source>
</evidence>
<proteinExistence type="predicted"/>
<feature type="compositionally biased region" description="Gly residues" evidence="1">
    <location>
        <begin position="7"/>
        <end position="16"/>
    </location>
</feature>
<keyword evidence="3" id="KW-1185">Reference proteome</keyword>
<feature type="region of interest" description="Disordered" evidence="1">
    <location>
        <begin position="1"/>
        <end position="59"/>
    </location>
</feature>
<dbReference type="Proteomes" id="UP001054945">
    <property type="component" value="Unassembled WGS sequence"/>
</dbReference>
<evidence type="ECO:0000256" key="1">
    <source>
        <dbReference type="SAM" id="MobiDB-lite"/>
    </source>
</evidence>
<dbReference type="AlphaFoldDB" id="A0AAV4MLK5"/>
<organism evidence="2 3">
    <name type="scientific">Caerostris extrusa</name>
    <name type="common">Bark spider</name>
    <name type="synonym">Caerostris bankana</name>
    <dbReference type="NCBI Taxonomy" id="172846"/>
    <lineage>
        <taxon>Eukaryota</taxon>
        <taxon>Metazoa</taxon>
        <taxon>Ecdysozoa</taxon>
        <taxon>Arthropoda</taxon>
        <taxon>Chelicerata</taxon>
        <taxon>Arachnida</taxon>
        <taxon>Araneae</taxon>
        <taxon>Araneomorphae</taxon>
        <taxon>Entelegynae</taxon>
        <taxon>Araneoidea</taxon>
        <taxon>Araneidae</taxon>
        <taxon>Caerostris</taxon>
    </lineage>
</organism>
<protein>
    <submittedName>
        <fullName evidence="2">Uncharacterized protein</fullName>
    </submittedName>
</protein>
<dbReference type="EMBL" id="BPLR01002405">
    <property type="protein sequence ID" value="GIX73402.1"/>
    <property type="molecule type" value="Genomic_DNA"/>
</dbReference>
<gene>
    <name evidence="2" type="ORF">CEXT_187931</name>
</gene>
<comment type="caution">
    <text evidence="2">The sequence shown here is derived from an EMBL/GenBank/DDBJ whole genome shotgun (WGS) entry which is preliminary data.</text>
</comment>
<evidence type="ECO:0000313" key="2">
    <source>
        <dbReference type="EMBL" id="GIX73402.1"/>
    </source>
</evidence>
<name>A0AAV4MLK5_CAEEX</name>
<reference evidence="2 3" key="1">
    <citation type="submission" date="2021-06" db="EMBL/GenBank/DDBJ databases">
        <title>Caerostris extrusa draft genome.</title>
        <authorList>
            <person name="Kono N."/>
            <person name="Arakawa K."/>
        </authorList>
    </citation>
    <scope>NUCLEOTIDE SEQUENCE [LARGE SCALE GENOMIC DNA]</scope>
</reference>
<sequence>MAVRIPGGRGSGLGGRLRGHRRGLDEEPEGRASAPRPSGSTRSSAAGPPTRPSTTETSAISGFRGTYFSNWSTFLLKSTCCLTPSTCSGVWCSPSWHAPWSRRLPHTPADRECQR</sequence>
<accession>A0AAV4MLK5</accession>